<name>A0A4U6QIK1_9ACTN</name>
<dbReference type="EC" id="1.3.1.72" evidence="2"/>
<keyword evidence="4" id="KW-0812">Transmembrane</keyword>
<comment type="caution">
    <text evidence="10">The sequence shown here is derived from an EMBL/GenBank/DDBJ whole genome shotgun (WGS) entry which is preliminary data.</text>
</comment>
<comment type="subcellular location">
    <subcellularLocation>
        <location evidence="1">Membrane</location>
        <topology evidence="1">Single-pass membrane protein</topology>
    </subcellularLocation>
</comment>
<evidence type="ECO:0000313" key="11">
    <source>
        <dbReference type="Proteomes" id="UP000306985"/>
    </source>
</evidence>
<keyword evidence="3" id="KW-0285">Flavoprotein</keyword>
<dbReference type="InterPro" id="IPR016169">
    <property type="entry name" value="FAD-bd_PCMH_sub2"/>
</dbReference>
<dbReference type="InterPro" id="IPR016166">
    <property type="entry name" value="FAD-bd_PCMH"/>
</dbReference>
<protein>
    <recommendedName>
        <fullName evidence="2">Delta(24)-sterol reductase</fullName>
        <ecNumber evidence="2">1.3.1.72</ecNumber>
    </recommendedName>
</protein>
<evidence type="ECO:0000259" key="9">
    <source>
        <dbReference type="PROSITE" id="PS51387"/>
    </source>
</evidence>
<dbReference type="PANTHER" id="PTHR10801">
    <property type="entry name" value="24-DEHYDROCHOLESTEROL REDUCTASE"/>
    <property type="match status" value="1"/>
</dbReference>
<evidence type="ECO:0000256" key="5">
    <source>
        <dbReference type="ARBA" id="ARBA00022827"/>
    </source>
</evidence>
<evidence type="ECO:0000256" key="1">
    <source>
        <dbReference type="ARBA" id="ARBA00004167"/>
    </source>
</evidence>
<evidence type="ECO:0000256" key="3">
    <source>
        <dbReference type="ARBA" id="ARBA00022630"/>
    </source>
</evidence>
<dbReference type="PROSITE" id="PS51387">
    <property type="entry name" value="FAD_PCMH"/>
    <property type="match status" value="1"/>
</dbReference>
<gene>
    <name evidence="10" type="ORF">FDO65_00220</name>
</gene>
<dbReference type="InterPro" id="IPR040165">
    <property type="entry name" value="Diminuto-like"/>
</dbReference>
<dbReference type="InterPro" id="IPR016164">
    <property type="entry name" value="FAD-linked_Oxase-like_C"/>
</dbReference>
<dbReference type="InterPro" id="IPR006094">
    <property type="entry name" value="Oxid_FAD_bind_N"/>
</dbReference>
<reference evidence="10 11" key="1">
    <citation type="submission" date="2019-05" db="EMBL/GenBank/DDBJ databases">
        <title>Nakamurella sp. N5BH11, whole genome shotgun sequence.</title>
        <authorList>
            <person name="Tuo L."/>
        </authorList>
    </citation>
    <scope>NUCLEOTIDE SEQUENCE [LARGE SCALE GENOMIC DNA]</scope>
    <source>
        <strain evidence="10 11">N5BH11</strain>
    </source>
</reference>
<dbReference type="GO" id="GO:0050614">
    <property type="term" value="F:Delta24-sterol reductase activity"/>
    <property type="evidence" value="ECO:0007669"/>
    <property type="project" value="UniProtKB-EC"/>
</dbReference>
<dbReference type="PANTHER" id="PTHR10801:SF0">
    <property type="entry name" value="DELTA(24)-STEROL REDUCTASE"/>
    <property type="match status" value="1"/>
</dbReference>
<dbReference type="OrthoDB" id="5482059at2"/>
<evidence type="ECO:0000256" key="8">
    <source>
        <dbReference type="ARBA" id="ARBA00023136"/>
    </source>
</evidence>
<proteinExistence type="predicted"/>
<keyword evidence="11" id="KW-1185">Reference proteome</keyword>
<dbReference type="AlphaFoldDB" id="A0A4U6QIK1"/>
<dbReference type="Gene3D" id="3.30.465.10">
    <property type="match status" value="1"/>
</dbReference>
<dbReference type="SUPFAM" id="SSF55103">
    <property type="entry name" value="FAD-linked oxidases, C-terminal domain"/>
    <property type="match status" value="1"/>
</dbReference>
<dbReference type="Pfam" id="PF01565">
    <property type="entry name" value="FAD_binding_4"/>
    <property type="match status" value="1"/>
</dbReference>
<evidence type="ECO:0000256" key="4">
    <source>
        <dbReference type="ARBA" id="ARBA00022692"/>
    </source>
</evidence>
<feature type="domain" description="FAD-binding PCMH-type" evidence="9">
    <location>
        <begin position="1"/>
        <end position="174"/>
    </location>
</feature>
<dbReference type="RefSeq" id="WP_137447503.1">
    <property type="nucleotide sequence ID" value="NZ_SZZH01000001.1"/>
</dbReference>
<dbReference type="InterPro" id="IPR036318">
    <property type="entry name" value="FAD-bd_PCMH-like_sf"/>
</dbReference>
<dbReference type="GO" id="GO:0016020">
    <property type="term" value="C:membrane"/>
    <property type="evidence" value="ECO:0007669"/>
    <property type="project" value="UniProtKB-SubCell"/>
</dbReference>
<sequence>MSPPSAPAQDHRQTVDRLRDSYAAIPPGTPVRLAKRTSNLFRSRARRAAPGLDVSGLTGVLRIDPAARTADVQGMCTYEDLVIATLPFGLAPLVVPQLRTITVGGAVTGGGIESSSFRSGLVHEGITELDILTGAGDVVTATPDNGHADLYRGFPVSYGTLGYATRLRVRLEPVQPFVALRNVRFGSTAAVQQALADITAERAFDGEPVHYCDGVVFGPDEQYLVLGRQTAEPGPVSDYTGRQVYYRSLAQRPTDRLTIGDYLWRWDTDWFWCSRAFGVQHPLVRPLWPRRWRRSSVYSRLIALDQRIGLSDGIERLHGRPPAERVVQDIEVPVDRTAAFLDWFLDTVPIAPVWLCPVRQNPPPAGPDGMTAPDPAWPLYPMPVGRTFVNVGFWSMVPGVPGQPDGVTNRAIEKRVSALDGHKSLYSQAYYDRDEFDRLYGGEHYRQLKRRYDPQSRLLDLYDKAVRRQ</sequence>
<accession>A0A4U6QIK1</accession>
<evidence type="ECO:0000256" key="2">
    <source>
        <dbReference type="ARBA" id="ARBA00012405"/>
    </source>
</evidence>
<evidence type="ECO:0000313" key="10">
    <source>
        <dbReference type="EMBL" id="TKV60200.1"/>
    </source>
</evidence>
<evidence type="ECO:0000256" key="6">
    <source>
        <dbReference type="ARBA" id="ARBA00022989"/>
    </source>
</evidence>
<dbReference type="EMBL" id="SZZH01000001">
    <property type="protein sequence ID" value="TKV60200.1"/>
    <property type="molecule type" value="Genomic_DNA"/>
</dbReference>
<dbReference type="GO" id="GO:0071949">
    <property type="term" value="F:FAD binding"/>
    <property type="evidence" value="ECO:0007669"/>
    <property type="project" value="InterPro"/>
</dbReference>
<keyword evidence="7" id="KW-0560">Oxidoreductase</keyword>
<dbReference type="SUPFAM" id="SSF56176">
    <property type="entry name" value="FAD-binding/transporter-associated domain-like"/>
    <property type="match status" value="1"/>
</dbReference>
<evidence type="ECO:0000256" key="7">
    <source>
        <dbReference type="ARBA" id="ARBA00023002"/>
    </source>
</evidence>
<keyword evidence="6" id="KW-1133">Transmembrane helix</keyword>
<keyword evidence="8" id="KW-0472">Membrane</keyword>
<keyword evidence="5" id="KW-0274">FAD</keyword>
<dbReference type="Proteomes" id="UP000306985">
    <property type="component" value="Unassembled WGS sequence"/>
</dbReference>
<organism evidence="10 11">
    <name type="scientific">Nakamurella flava</name>
    <dbReference type="NCBI Taxonomy" id="2576308"/>
    <lineage>
        <taxon>Bacteria</taxon>
        <taxon>Bacillati</taxon>
        <taxon>Actinomycetota</taxon>
        <taxon>Actinomycetes</taxon>
        <taxon>Nakamurellales</taxon>
        <taxon>Nakamurellaceae</taxon>
        <taxon>Nakamurella</taxon>
    </lineage>
</organism>